<organism evidence="1 2">
    <name type="scientific">Tardiphaga robiniae</name>
    <dbReference type="NCBI Taxonomy" id="943830"/>
    <lineage>
        <taxon>Bacteria</taxon>
        <taxon>Pseudomonadati</taxon>
        <taxon>Pseudomonadota</taxon>
        <taxon>Alphaproteobacteria</taxon>
        <taxon>Hyphomicrobiales</taxon>
        <taxon>Nitrobacteraceae</taxon>
        <taxon>Tardiphaga</taxon>
    </lineage>
</organism>
<sequence length="73" mass="8062">MAKRQSPLREELASLKRELALASRQLDEIEARARGGRVPPAGGERIPLADSENRFASLVALGLSQLPDRLRRT</sequence>
<dbReference type="Proteomes" id="UP000515291">
    <property type="component" value="Chromosome"/>
</dbReference>
<reference evidence="2" key="1">
    <citation type="journal article" date="2020" name="Mol. Plant Microbe">
        <title>Rhizobial microsymbionts of the narrowly endemic Oxytropis species growing in Kamchatka are characterized by significant genetic diversity and possess a set of genes that are associated with T3SS and T6SS secretion systems and can affect the development of symbiosis.</title>
        <authorList>
            <person name="Safronova V."/>
            <person name="Guro P."/>
            <person name="Sazanova A."/>
            <person name="Kuznetsova I."/>
            <person name="Belimov A."/>
            <person name="Yakubov V."/>
            <person name="Chirak E."/>
            <person name="Afonin A."/>
            <person name="Gogolev Y."/>
            <person name="Andronov E."/>
            <person name="Tikhonovich I."/>
        </authorList>
    </citation>
    <scope>NUCLEOTIDE SEQUENCE [LARGE SCALE GENOMIC DNA]</scope>
    <source>
        <strain evidence="2">581</strain>
    </source>
</reference>
<dbReference type="AlphaFoldDB" id="A0A7G6TUL7"/>
<dbReference type="RefSeq" id="WP_184515258.1">
    <property type="nucleotide sequence ID" value="NZ_CP050292.1"/>
</dbReference>
<accession>A0A7G6TUL7</accession>
<protein>
    <submittedName>
        <fullName evidence="1">Uncharacterized protein</fullName>
    </submittedName>
</protein>
<gene>
    <name evidence="1" type="ORF">HB776_03710</name>
</gene>
<proteinExistence type="predicted"/>
<name>A0A7G6TUL7_9BRAD</name>
<evidence type="ECO:0000313" key="1">
    <source>
        <dbReference type="EMBL" id="QND70449.1"/>
    </source>
</evidence>
<evidence type="ECO:0000313" key="2">
    <source>
        <dbReference type="Proteomes" id="UP000515291"/>
    </source>
</evidence>
<dbReference type="KEGG" id="trb:HB776_03710"/>
<dbReference type="EMBL" id="CP050292">
    <property type="protein sequence ID" value="QND70449.1"/>
    <property type="molecule type" value="Genomic_DNA"/>
</dbReference>